<name>A0ABY5KFE5_9ACTN</name>
<keyword evidence="3" id="KW-1185">Reference proteome</keyword>
<proteinExistence type="predicted"/>
<feature type="transmembrane region" description="Helical" evidence="1">
    <location>
        <begin position="7"/>
        <end position="26"/>
    </location>
</feature>
<evidence type="ECO:0000313" key="2">
    <source>
        <dbReference type="EMBL" id="UUI69184.1"/>
    </source>
</evidence>
<protein>
    <submittedName>
        <fullName evidence="2">Uncharacterized protein</fullName>
    </submittedName>
</protein>
<dbReference type="EMBL" id="CP101990">
    <property type="protein sequence ID" value="UUI69184.1"/>
    <property type="molecule type" value="Genomic_DNA"/>
</dbReference>
<dbReference type="RefSeq" id="WP_232417354.1">
    <property type="nucleotide sequence ID" value="NZ_CP101990.1"/>
</dbReference>
<keyword evidence="1" id="KW-1133">Transmembrane helix</keyword>
<organism evidence="2 3">
    <name type="scientific">Aeromicrobium duanguangcaii</name>
    <dbReference type="NCBI Taxonomy" id="2968086"/>
    <lineage>
        <taxon>Bacteria</taxon>
        <taxon>Bacillati</taxon>
        <taxon>Actinomycetota</taxon>
        <taxon>Actinomycetes</taxon>
        <taxon>Propionibacteriales</taxon>
        <taxon>Nocardioidaceae</taxon>
        <taxon>Aeromicrobium</taxon>
    </lineage>
</organism>
<sequence>MTETPIWPFYATCALIVLAGVFMITSTDSQPAGRVLVVFGVVSIVGSLVRTAVDRFRGRDH</sequence>
<accession>A0ABY5KFE5</accession>
<evidence type="ECO:0000256" key="1">
    <source>
        <dbReference type="SAM" id="Phobius"/>
    </source>
</evidence>
<dbReference type="Proteomes" id="UP001315860">
    <property type="component" value="Chromosome"/>
</dbReference>
<reference evidence="2 3" key="1">
    <citation type="submission" date="2022-07" db="EMBL/GenBank/DDBJ databases">
        <title>Novel species in genus Aeromicrobium.</title>
        <authorList>
            <person name="Ye L."/>
        </authorList>
    </citation>
    <scope>NUCLEOTIDE SEQUENCE [LARGE SCALE GENOMIC DNA]</scope>
    <source>
        <strain evidence="3">zg-Y50</strain>
    </source>
</reference>
<keyword evidence="1" id="KW-0812">Transmembrane</keyword>
<gene>
    <name evidence="2" type="ORF">NP095_03490</name>
</gene>
<keyword evidence="1" id="KW-0472">Membrane</keyword>
<evidence type="ECO:0000313" key="3">
    <source>
        <dbReference type="Proteomes" id="UP001315860"/>
    </source>
</evidence>
<feature type="transmembrane region" description="Helical" evidence="1">
    <location>
        <begin position="32"/>
        <end position="53"/>
    </location>
</feature>